<dbReference type="AlphaFoldDB" id="A0A4R8FI10"/>
<keyword evidence="8" id="KW-0170">Cobalt</keyword>
<dbReference type="Gene3D" id="3.40.50.280">
    <property type="entry name" value="Cobalamin-binding domain"/>
    <property type="match status" value="1"/>
</dbReference>
<dbReference type="NCBIfam" id="TIGR00640">
    <property type="entry name" value="acid_CoA_mut_C"/>
    <property type="match status" value="1"/>
</dbReference>
<keyword evidence="7" id="KW-0413">Isomerase</keyword>
<dbReference type="PANTHER" id="PTHR48101">
    <property type="entry name" value="METHYLMALONYL-COA MUTASE, MITOCHONDRIAL-RELATED"/>
    <property type="match status" value="1"/>
</dbReference>
<keyword evidence="5" id="KW-0846">Cobalamin</keyword>
<comment type="similarity">
    <text evidence="3">Belongs to the methylmalonyl-CoA mutase family.</text>
</comment>
<dbReference type="PROSITE" id="PS51332">
    <property type="entry name" value="B12_BINDING"/>
    <property type="match status" value="1"/>
</dbReference>
<dbReference type="PANTHER" id="PTHR48101:SF4">
    <property type="entry name" value="METHYLMALONYL-COA MUTASE, MITOCHONDRIAL"/>
    <property type="match status" value="1"/>
</dbReference>
<feature type="domain" description="B12-binding" evidence="10">
    <location>
        <begin position="580"/>
        <end position="710"/>
    </location>
</feature>
<dbReference type="InterPro" id="IPR016176">
    <property type="entry name" value="Cbl-dep_enz_cat"/>
</dbReference>
<dbReference type="CDD" id="cd03679">
    <property type="entry name" value="MM_CoA_mutase_alpha_like"/>
    <property type="match status" value="1"/>
</dbReference>
<proteinExistence type="inferred from homology"/>
<dbReference type="Gene3D" id="3.20.20.240">
    <property type="entry name" value="Methylmalonyl-CoA mutase"/>
    <property type="match status" value="1"/>
</dbReference>
<evidence type="ECO:0000259" key="10">
    <source>
        <dbReference type="PROSITE" id="PS51332"/>
    </source>
</evidence>
<evidence type="ECO:0000313" key="11">
    <source>
        <dbReference type="EMBL" id="TDX23285.1"/>
    </source>
</evidence>
<dbReference type="FunFam" id="3.40.50.280:FF:000002">
    <property type="entry name" value="Methylmalonyl-CoA mutase, mitochondrial"/>
    <property type="match status" value="1"/>
</dbReference>
<evidence type="ECO:0000256" key="3">
    <source>
        <dbReference type="ARBA" id="ARBA00008465"/>
    </source>
</evidence>
<accession>A0A4R8FI10</accession>
<evidence type="ECO:0000256" key="1">
    <source>
        <dbReference type="ARBA" id="ARBA00001922"/>
    </source>
</evidence>
<evidence type="ECO:0000256" key="2">
    <source>
        <dbReference type="ARBA" id="ARBA00005146"/>
    </source>
</evidence>
<evidence type="ECO:0000256" key="4">
    <source>
        <dbReference type="ARBA" id="ARBA00012398"/>
    </source>
</evidence>
<dbReference type="InterPro" id="IPR006158">
    <property type="entry name" value="Cobalamin-bd"/>
</dbReference>
<evidence type="ECO:0000256" key="6">
    <source>
        <dbReference type="ARBA" id="ARBA00022723"/>
    </source>
</evidence>
<dbReference type="GO" id="GO:0005737">
    <property type="term" value="C:cytoplasm"/>
    <property type="evidence" value="ECO:0007669"/>
    <property type="project" value="TreeGrafter"/>
</dbReference>
<dbReference type="NCBIfam" id="NF006944">
    <property type="entry name" value="PRK09426.1"/>
    <property type="match status" value="1"/>
</dbReference>
<evidence type="ECO:0000256" key="8">
    <source>
        <dbReference type="ARBA" id="ARBA00023285"/>
    </source>
</evidence>
<evidence type="ECO:0000256" key="5">
    <source>
        <dbReference type="ARBA" id="ARBA00022628"/>
    </source>
</evidence>
<dbReference type="GO" id="GO:0031419">
    <property type="term" value="F:cobalamin binding"/>
    <property type="evidence" value="ECO:0007669"/>
    <property type="project" value="UniProtKB-KW"/>
</dbReference>
<organism evidence="11 12">
    <name type="scientific">Rhodovulum visakhapatnamense</name>
    <dbReference type="NCBI Taxonomy" id="364297"/>
    <lineage>
        <taxon>Bacteria</taxon>
        <taxon>Pseudomonadati</taxon>
        <taxon>Pseudomonadota</taxon>
        <taxon>Alphaproteobacteria</taxon>
        <taxon>Rhodobacterales</taxon>
        <taxon>Paracoccaceae</taxon>
        <taxon>Rhodovulum</taxon>
    </lineage>
</organism>
<dbReference type="InterPro" id="IPR036724">
    <property type="entry name" value="Cobalamin-bd_sf"/>
</dbReference>
<evidence type="ECO:0000256" key="9">
    <source>
        <dbReference type="ARBA" id="ARBA00072363"/>
    </source>
</evidence>
<evidence type="ECO:0000313" key="12">
    <source>
        <dbReference type="Proteomes" id="UP000295484"/>
    </source>
</evidence>
<dbReference type="GO" id="GO:0046872">
    <property type="term" value="F:metal ion binding"/>
    <property type="evidence" value="ECO:0007669"/>
    <property type="project" value="UniProtKB-KW"/>
</dbReference>
<dbReference type="Pfam" id="PF01642">
    <property type="entry name" value="MM_CoA_mutase"/>
    <property type="match status" value="1"/>
</dbReference>
<dbReference type="EC" id="5.4.99.2" evidence="4"/>
<dbReference type="SUPFAM" id="SSF51703">
    <property type="entry name" value="Cobalamin (vitamin B12)-dependent enzymes"/>
    <property type="match status" value="1"/>
</dbReference>
<dbReference type="GO" id="GO:0004494">
    <property type="term" value="F:methylmalonyl-CoA mutase activity"/>
    <property type="evidence" value="ECO:0007669"/>
    <property type="project" value="UniProtKB-EC"/>
</dbReference>
<comment type="pathway">
    <text evidence="2">Metabolic intermediate metabolism; propanoyl-CoA degradation; succinyl-CoA from propanoyl-CoA: step 3/3.</text>
</comment>
<protein>
    <recommendedName>
        <fullName evidence="9">Methylmalonyl-CoA mutase</fullName>
        <ecNumber evidence="4">5.4.99.2</ecNumber>
    </recommendedName>
</protein>
<dbReference type="RefSeq" id="WP_134079266.1">
    <property type="nucleotide sequence ID" value="NZ_SOEB01000027.1"/>
</dbReference>
<dbReference type="NCBIfam" id="TIGR00641">
    <property type="entry name" value="acid_CoA_mut_N"/>
    <property type="match status" value="1"/>
</dbReference>
<dbReference type="InterPro" id="IPR006159">
    <property type="entry name" value="Acid_CoA_mut_C"/>
</dbReference>
<sequence length="710" mass="77159">MTDKTTRWAAMAEKELRGKPLDSLTWETPEGIAVKPLYTEADTEGLAHMGSVPGEAPFTRGPKATMYTGRPWTIRQYAGFSTAEESNAFYRKALAAGQQGVSVAFDLATHRGYDSDHPRVVGDVGKAGVAIDSVEDMKILFDGIPLGEISVSMTMNGAVIPILANFIVAGEEQGVERKQLSGTIQNDILKEFMVRNTYIYPPEPSMRIIADIIEFTSTDMPRFNSISISGYHMQEAGANLVQELAFTLADGKEYVKTALARGLDVDAFAGRLSFFFAIGTNFFMEIAKLRAARFLWHRIMTEFGPKNPKSLMLRTHCQTSGVSLAEQDPYNNVVRTAYEAMSAVLGGTQSLHTNAFDEAIALPTEFSARIARNTQLILQNETKVTKVVDPLAGSYYVEKLTADLADAAWAIIEEIDEMGGMTKAVATGMPKLRIEEAAARWQARVDRGEEVIVGVNKFRLAKEDEIDILDVDNMKVRDSQIARIEKIRATRDPAACTAALEALEQAAASGEGNLLRLAVEAARARATVGEISMAMEKVFGRHRAEVKTLSGVYGAAYEGDEGFAAIQKSVEDFAEEEGRRPRMLVVKMGQDGHDRGAKVIATAFADIGFDVDVGTLFQTPEEAARDAIDNDVHVIGISSLAAGHKTLAPKLIEALKAQGAEDIIVICGGVIPHQDYEFLQNAGVKAIFGPGTNIPAAANDILRLIREARA</sequence>
<comment type="caution">
    <text evidence="11">The sequence shown here is derived from an EMBL/GenBank/DDBJ whole genome shotgun (WGS) entry which is preliminary data.</text>
</comment>
<comment type="cofactor">
    <cofactor evidence="1">
        <name>adenosylcob(III)alamin</name>
        <dbReference type="ChEBI" id="CHEBI:18408"/>
    </cofactor>
</comment>
<dbReference type="InterPro" id="IPR006098">
    <property type="entry name" value="MMCoA_mutase_a_cat"/>
</dbReference>
<name>A0A4R8FI10_9RHOB</name>
<dbReference type="Pfam" id="PF02310">
    <property type="entry name" value="B12-binding"/>
    <property type="match status" value="1"/>
</dbReference>
<dbReference type="FunFam" id="3.20.20.240:FF:000001">
    <property type="entry name" value="Probable methylmalonyl-coa mutase"/>
    <property type="match status" value="1"/>
</dbReference>
<dbReference type="EMBL" id="SOEB01000027">
    <property type="protein sequence ID" value="TDX23285.1"/>
    <property type="molecule type" value="Genomic_DNA"/>
</dbReference>
<gene>
    <name evidence="11" type="ORF">EV657_12741</name>
</gene>
<dbReference type="CDD" id="cd02071">
    <property type="entry name" value="MM_CoA_mut_B12_BD"/>
    <property type="match status" value="1"/>
</dbReference>
<keyword evidence="6" id="KW-0479">Metal-binding</keyword>
<dbReference type="SUPFAM" id="SSF52242">
    <property type="entry name" value="Cobalamin (vitamin B12)-binding domain"/>
    <property type="match status" value="1"/>
</dbReference>
<dbReference type="Proteomes" id="UP000295484">
    <property type="component" value="Unassembled WGS sequence"/>
</dbReference>
<dbReference type="InterPro" id="IPR006099">
    <property type="entry name" value="MeMalonylCoA_mutase_a/b_cat"/>
</dbReference>
<reference evidence="11 12" key="1">
    <citation type="submission" date="2019-03" db="EMBL/GenBank/DDBJ databases">
        <title>Genomic Encyclopedia of Type Strains, Phase IV (KMG-IV): sequencing the most valuable type-strain genomes for metagenomic binning, comparative biology and taxonomic classification.</title>
        <authorList>
            <person name="Goeker M."/>
        </authorList>
    </citation>
    <scope>NUCLEOTIDE SEQUENCE [LARGE SCALE GENOMIC DNA]</scope>
    <source>
        <strain evidence="11 12">JA181</strain>
    </source>
</reference>
<dbReference type="GO" id="GO:0019678">
    <property type="term" value="P:propionate metabolic process, methylmalonyl pathway"/>
    <property type="evidence" value="ECO:0007669"/>
    <property type="project" value="TreeGrafter"/>
</dbReference>
<evidence type="ECO:0000256" key="7">
    <source>
        <dbReference type="ARBA" id="ARBA00023235"/>
    </source>
</evidence>